<feature type="transmembrane region" description="Helical" evidence="1">
    <location>
        <begin position="72"/>
        <end position="95"/>
    </location>
</feature>
<comment type="caution">
    <text evidence="2">The sequence shown here is derived from an EMBL/GenBank/DDBJ whole genome shotgun (WGS) entry which is preliminary data.</text>
</comment>
<reference evidence="3" key="1">
    <citation type="journal article" date="2019" name="Int. J. Syst. Evol. Microbiol.">
        <title>The Global Catalogue of Microorganisms (GCM) 10K type strain sequencing project: providing services to taxonomists for standard genome sequencing and annotation.</title>
        <authorList>
            <consortium name="The Broad Institute Genomics Platform"/>
            <consortium name="The Broad Institute Genome Sequencing Center for Infectious Disease"/>
            <person name="Wu L."/>
            <person name="Ma J."/>
        </authorList>
    </citation>
    <scope>NUCLEOTIDE SEQUENCE [LARGE SCALE GENOMIC DNA]</scope>
    <source>
        <strain evidence="3">JCM 15591</strain>
    </source>
</reference>
<keyword evidence="3" id="KW-1185">Reference proteome</keyword>
<feature type="transmembrane region" description="Helical" evidence="1">
    <location>
        <begin position="102"/>
        <end position="120"/>
    </location>
</feature>
<evidence type="ECO:0000313" key="3">
    <source>
        <dbReference type="Proteomes" id="UP001501475"/>
    </source>
</evidence>
<gene>
    <name evidence="2" type="ORF">GCM10009810_09210</name>
</gene>
<proteinExistence type="predicted"/>
<dbReference type="Proteomes" id="UP001501475">
    <property type="component" value="Unassembled WGS sequence"/>
</dbReference>
<feature type="transmembrane region" description="Helical" evidence="1">
    <location>
        <begin position="25"/>
        <end position="47"/>
    </location>
</feature>
<feature type="transmembrane region" description="Helical" evidence="1">
    <location>
        <begin position="140"/>
        <end position="159"/>
    </location>
</feature>
<keyword evidence="1" id="KW-0472">Membrane</keyword>
<evidence type="ECO:0008006" key="4">
    <source>
        <dbReference type="Google" id="ProtNLM"/>
    </source>
</evidence>
<feature type="transmembrane region" description="Helical" evidence="1">
    <location>
        <begin position="236"/>
        <end position="253"/>
    </location>
</feature>
<accession>A0ABP4WIH1</accession>
<keyword evidence="1" id="KW-1133">Transmembrane helix</keyword>
<name>A0ABP4WIH1_9MICO</name>
<organism evidence="2 3">
    <name type="scientific">Nostocoides vanveenii</name>
    <dbReference type="NCBI Taxonomy" id="330835"/>
    <lineage>
        <taxon>Bacteria</taxon>
        <taxon>Bacillati</taxon>
        <taxon>Actinomycetota</taxon>
        <taxon>Actinomycetes</taxon>
        <taxon>Micrococcales</taxon>
        <taxon>Intrasporangiaceae</taxon>
        <taxon>Nostocoides</taxon>
    </lineage>
</organism>
<dbReference type="RefSeq" id="WP_344062774.1">
    <property type="nucleotide sequence ID" value="NZ_BAAAPN010000024.1"/>
</dbReference>
<evidence type="ECO:0000256" key="1">
    <source>
        <dbReference type="SAM" id="Phobius"/>
    </source>
</evidence>
<dbReference type="EMBL" id="BAAAPN010000024">
    <property type="protein sequence ID" value="GAA1751042.1"/>
    <property type="molecule type" value="Genomic_DNA"/>
</dbReference>
<evidence type="ECO:0000313" key="2">
    <source>
        <dbReference type="EMBL" id="GAA1751042.1"/>
    </source>
</evidence>
<protein>
    <recommendedName>
        <fullName evidence="4">DUF1648 domain-containing protein</fullName>
    </recommendedName>
</protein>
<sequence length="351" mass="35886">MGGSTFGGSGLGRPAPGRRPTMGRWLLVVGTLLVIAVAALLSMYATIRADLPVQVASHWGGDGIDSTQSPRAFITTTVALLVGLSALQALIAWFIPVDGRRVLGVAAAGLIGLLGLGLGGTLWSQRGLTDPYAAPSPGGWLALGFALAVPLAGLAWWLLPTHIPDVPAEQRRGMPAGAPRLGAAQAGVVASGSGSDGVGSAELPWRDRVPAGSAGAVMLGLLVVLAVGLAVTPARWVAVPVVTLLALLVGSMARSEVVVDQEGVRVQAYGRVRWLRAPKSTIAFADVEPVRPLAQFGGYGLRYGVRGRGFVTVAGPALHLSIPGSADTWISCAHPELAAALVNELLGGREA</sequence>
<keyword evidence="1" id="KW-0812">Transmembrane</keyword>
<feature type="transmembrane region" description="Helical" evidence="1">
    <location>
        <begin position="209"/>
        <end position="230"/>
    </location>
</feature>